<dbReference type="AlphaFoldDB" id="A0A7J6UU61"/>
<protein>
    <submittedName>
        <fullName evidence="6">Thionin</fullName>
    </submittedName>
</protein>
<sequence>MGVLCTHNELVDAKKTCFEVVQLEICGGRPVCAKTCGCQNVDGKCPPGYEKDILENTGAINEYCKLGCASFVCSAIGTLQTSGEEVVNEAVEQCYNACSAFCTKGSTSAVETA</sequence>
<gene>
    <name evidence="6" type="ORF">FRX31_034314</name>
</gene>
<evidence type="ECO:0000256" key="2">
    <source>
        <dbReference type="ARBA" id="ARBA00022525"/>
    </source>
</evidence>
<comment type="subcellular location">
    <subcellularLocation>
        <location evidence="1">Secreted</location>
    </subcellularLocation>
</comment>
<keyword evidence="2" id="KW-0964">Secreted</keyword>
<dbReference type="PANTHER" id="PTHR33920">
    <property type="entry name" value="THIONIN-2.1-RELATED"/>
    <property type="match status" value="1"/>
</dbReference>
<name>A0A7J6UU61_THATH</name>
<evidence type="ECO:0000313" key="6">
    <source>
        <dbReference type="EMBL" id="KAF5176099.1"/>
    </source>
</evidence>
<organism evidence="6 7">
    <name type="scientific">Thalictrum thalictroides</name>
    <name type="common">Rue-anemone</name>
    <name type="synonym">Anemone thalictroides</name>
    <dbReference type="NCBI Taxonomy" id="46969"/>
    <lineage>
        <taxon>Eukaryota</taxon>
        <taxon>Viridiplantae</taxon>
        <taxon>Streptophyta</taxon>
        <taxon>Embryophyta</taxon>
        <taxon>Tracheophyta</taxon>
        <taxon>Spermatophyta</taxon>
        <taxon>Magnoliopsida</taxon>
        <taxon>Ranunculales</taxon>
        <taxon>Ranunculaceae</taxon>
        <taxon>Thalictroideae</taxon>
        <taxon>Thalictrum</taxon>
    </lineage>
</organism>
<evidence type="ECO:0000256" key="5">
    <source>
        <dbReference type="ARBA" id="ARBA00023157"/>
    </source>
</evidence>
<keyword evidence="4" id="KW-0611">Plant defense</keyword>
<evidence type="ECO:0000256" key="3">
    <source>
        <dbReference type="ARBA" id="ARBA00022656"/>
    </source>
</evidence>
<dbReference type="OrthoDB" id="653285at2759"/>
<dbReference type="Gene3D" id="3.30.1350.10">
    <property type="entry name" value="Thionin-like"/>
    <property type="match status" value="1"/>
</dbReference>
<keyword evidence="5" id="KW-1015">Disulfide bond</keyword>
<dbReference type="GO" id="GO:0006952">
    <property type="term" value="P:defense response"/>
    <property type="evidence" value="ECO:0007669"/>
    <property type="project" value="UniProtKB-KW"/>
</dbReference>
<evidence type="ECO:0000256" key="4">
    <source>
        <dbReference type="ARBA" id="ARBA00022821"/>
    </source>
</evidence>
<dbReference type="Proteomes" id="UP000554482">
    <property type="component" value="Unassembled WGS sequence"/>
</dbReference>
<keyword evidence="7" id="KW-1185">Reference proteome</keyword>
<reference evidence="6 7" key="1">
    <citation type="submission" date="2020-06" db="EMBL/GenBank/DDBJ databases">
        <title>Transcriptomic and genomic resources for Thalictrum thalictroides and T. hernandezii: Facilitating candidate gene discovery in an emerging model plant lineage.</title>
        <authorList>
            <person name="Arias T."/>
            <person name="Riano-Pachon D.M."/>
            <person name="Di Stilio V.S."/>
        </authorList>
    </citation>
    <scope>NUCLEOTIDE SEQUENCE [LARGE SCALE GENOMIC DNA]</scope>
    <source>
        <strain evidence="7">cv. WT478/WT964</strain>
        <tissue evidence="6">Leaves</tissue>
    </source>
</reference>
<dbReference type="Pfam" id="PF00321">
    <property type="entry name" value="Thionin"/>
    <property type="match status" value="1"/>
</dbReference>
<evidence type="ECO:0000313" key="7">
    <source>
        <dbReference type="Proteomes" id="UP000554482"/>
    </source>
</evidence>
<evidence type="ECO:0000256" key="1">
    <source>
        <dbReference type="ARBA" id="ARBA00004613"/>
    </source>
</evidence>
<dbReference type="InterPro" id="IPR036391">
    <property type="entry name" value="Thionin-like_sf"/>
</dbReference>
<accession>A0A7J6UU61</accession>
<dbReference type="GO" id="GO:0005576">
    <property type="term" value="C:extracellular region"/>
    <property type="evidence" value="ECO:0007669"/>
    <property type="project" value="UniProtKB-SubCell"/>
</dbReference>
<dbReference type="EMBL" id="JABWDY010043212">
    <property type="protein sequence ID" value="KAF5176099.1"/>
    <property type="molecule type" value="Genomic_DNA"/>
</dbReference>
<dbReference type="GO" id="GO:0090729">
    <property type="term" value="F:toxin activity"/>
    <property type="evidence" value="ECO:0007669"/>
    <property type="project" value="UniProtKB-KW"/>
</dbReference>
<proteinExistence type="predicted"/>
<comment type="caution">
    <text evidence="6">The sequence shown here is derived from an EMBL/GenBank/DDBJ whole genome shotgun (WGS) entry which is preliminary data.</text>
</comment>
<dbReference type="PANTHER" id="PTHR33920:SF2">
    <property type="entry name" value="THIONIN-2.1-RELATED"/>
    <property type="match status" value="1"/>
</dbReference>
<dbReference type="InterPro" id="IPR001010">
    <property type="entry name" value="Thionin"/>
</dbReference>
<keyword evidence="3" id="KW-0800">Toxin</keyword>